<protein>
    <submittedName>
        <fullName evidence="2">Uncharacterized protein</fullName>
    </submittedName>
</protein>
<evidence type="ECO:0000256" key="1">
    <source>
        <dbReference type="SAM" id="SignalP"/>
    </source>
</evidence>
<name>A0ABP0KH62_9DINO</name>
<comment type="caution">
    <text evidence="2">The sequence shown here is derived from an EMBL/GenBank/DDBJ whole genome shotgun (WGS) entry which is preliminary data.</text>
</comment>
<evidence type="ECO:0000313" key="2">
    <source>
        <dbReference type="EMBL" id="CAK9026156.1"/>
    </source>
</evidence>
<reference evidence="2 3" key="1">
    <citation type="submission" date="2024-02" db="EMBL/GenBank/DDBJ databases">
        <authorList>
            <person name="Chen Y."/>
            <person name="Shah S."/>
            <person name="Dougan E. K."/>
            <person name="Thang M."/>
            <person name="Chan C."/>
        </authorList>
    </citation>
    <scope>NUCLEOTIDE SEQUENCE [LARGE SCALE GENOMIC DNA]</scope>
</reference>
<evidence type="ECO:0000313" key="3">
    <source>
        <dbReference type="Proteomes" id="UP001642464"/>
    </source>
</evidence>
<feature type="signal peptide" evidence="1">
    <location>
        <begin position="1"/>
        <end position="16"/>
    </location>
</feature>
<feature type="chain" id="PRO_5047201110" evidence="1">
    <location>
        <begin position="17"/>
        <end position="162"/>
    </location>
</feature>
<dbReference type="Proteomes" id="UP001642464">
    <property type="component" value="Unassembled WGS sequence"/>
</dbReference>
<proteinExistence type="predicted"/>
<keyword evidence="3" id="KW-1185">Reference proteome</keyword>
<sequence>MAAFFLIAAVPFLVAADSRPDTLSSIAETATARNLGYKPTECTGEGSMPTVTDTPLCWGGDLLVQTFNIKVNSYDGTSGTVDMEMRGPTSGQCTETPFENNNNEISLGEQHECGLGDSEYTVKYCPDQDQFVIDIVKPWTIEVTLKSQECGAADERKKEILP</sequence>
<keyword evidence="1" id="KW-0732">Signal</keyword>
<organism evidence="2 3">
    <name type="scientific">Durusdinium trenchii</name>
    <dbReference type="NCBI Taxonomy" id="1381693"/>
    <lineage>
        <taxon>Eukaryota</taxon>
        <taxon>Sar</taxon>
        <taxon>Alveolata</taxon>
        <taxon>Dinophyceae</taxon>
        <taxon>Suessiales</taxon>
        <taxon>Symbiodiniaceae</taxon>
        <taxon>Durusdinium</taxon>
    </lineage>
</organism>
<gene>
    <name evidence="2" type="ORF">SCF082_LOCUS17367</name>
</gene>
<accession>A0ABP0KH62</accession>
<dbReference type="EMBL" id="CAXAMM010011447">
    <property type="protein sequence ID" value="CAK9026156.1"/>
    <property type="molecule type" value="Genomic_DNA"/>
</dbReference>